<dbReference type="InterPro" id="IPR019240">
    <property type="entry name" value="DUF2196"/>
</dbReference>
<evidence type="ECO:0000313" key="2">
    <source>
        <dbReference type="Proteomes" id="UP000178783"/>
    </source>
</evidence>
<reference evidence="1 2" key="1">
    <citation type="journal article" date="2016" name="Nat. Commun.">
        <title>Thousands of microbial genomes shed light on interconnected biogeochemical processes in an aquifer system.</title>
        <authorList>
            <person name="Anantharaman K."/>
            <person name="Brown C.T."/>
            <person name="Hug L.A."/>
            <person name="Sharon I."/>
            <person name="Castelle C.J."/>
            <person name="Probst A.J."/>
            <person name="Thomas B.C."/>
            <person name="Singh A."/>
            <person name="Wilkins M.J."/>
            <person name="Karaoz U."/>
            <person name="Brodie E.L."/>
            <person name="Williams K.H."/>
            <person name="Hubbard S.S."/>
            <person name="Banfield J.F."/>
        </authorList>
    </citation>
    <scope>NUCLEOTIDE SEQUENCE [LARGE SCALE GENOMIC DNA]</scope>
</reference>
<evidence type="ECO:0000313" key="1">
    <source>
        <dbReference type="EMBL" id="OGF24170.1"/>
    </source>
</evidence>
<dbReference type="PANTHER" id="PTHR40069">
    <property type="entry name" value="YWBE PROTEIN"/>
    <property type="match status" value="1"/>
</dbReference>
<name>A0A1F5SBT2_9BACT</name>
<dbReference type="Proteomes" id="UP000178783">
    <property type="component" value="Unassembled WGS sequence"/>
</dbReference>
<dbReference type="EMBL" id="MFFW01000034">
    <property type="protein sequence ID" value="OGF24170.1"/>
    <property type="molecule type" value="Genomic_DNA"/>
</dbReference>
<gene>
    <name evidence="1" type="ORF">A3H66_00725</name>
</gene>
<evidence type="ECO:0008006" key="3">
    <source>
        <dbReference type="Google" id="ProtNLM"/>
    </source>
</evidence>
<dbReference type="Pfam" id="PF09962">
    <property type="entry name" value="DUF2196"/>
    <property type="match status" value="1"/>
</dbReference>
<proteinExistence type="predicted"/>
<accession>A0A1F5SBT2</accession>
<organism evidence="1 2">
    <name type="scientific">Candidatus Falkowbacteria bacterium RIFCSPLOWO2_02_FULL_45_21</name>
    <dbReference type="NCBI Taxonomy" id="1797989"/>
    <lineage>
        <taxon>Bacteria</taxon>
        <taxon>Candidatus Falkowiibacteriota</taxon>
    </lineage>
</organism>
<dbReference type="NCBIfam" id="TIGR03833">
    <property type="entry name" value="YwbE family protein"/>
    <property type="match status" value="1"/>
</dbReference>
<dbReference type="AlphaFoldDB" id="A0A1F5SBT2"/>
<protein>
    <recommendedName>
        <fullName evidence="3">YwbE family protein</fullName>
    </recommendedName>
</protein>
<comment type="caution">
    <text evidence="1">The sequence shown here is derived from an EMBL/GenBank/DDBJ whole genome shotgun (WGS) entry which is preliminary data.</text>
</comment>
<dbReference type="PANTHER" id="PTHR40069:SF1">
    <property type="entry name" value="YWBE PROTEIN"/>
    <property type="match status" value="1"/>
</dbReference>
<dbReference type="STRING" id="1797989.A3H66_00725"/>
<sequence length="64" mass="7082">MTVQNRDDIHPGQRVAIVQKHHQASGKLTEGVVADILTSSPTHPRGIKVRLYSGEVGRVREILE</sequence>